<dbReference type="Proteomes" id="UP000030428">
    <property type="component" value="Unassembled WGS sequence"/>
</dbReference>
<dbReference type="InterPro" id="IPR036597">
    <property type="entry name" value="Fido-like_dom_sf"/>
</dbReference>
<dbReference type="AlphaFoldDB" id="A0A0A6P473"/>
<feature type="binding site" evidence="2">
    <location>
        <begin position="211"/>
        <end position="218"/>
    </location>
    <ligand>
        <name>ATP</name>
        <dbReference type="ChEBI" id="CHEBI:30616"/>
    </ligand>
</feature>
<protein>
    <submittedName>
        <fullName evidence="5">Cell filamentation protein Fic</fullName>
    </submittedName>
</protein>
<keyword evidence="2" id="KW-0067">ATP-binding</keyword>
<dbReference type="InterPro" id="IPR003812">
    <property type="entry name" value="Fido"/>
</dbReference>
<evidence type="ECO:0000313" key="6">
    <source>
        <dbReference type="Proteomes" id="UP000030428"/>
    </source>
</evidence>
<evidence type="ECO:0000259" key="4">
    <source>
        <dbReference type="PROSITE" id="PS51459"/>
    </source>
</evidence>
<dbReference type="Gene3D" id="1.10.3290.10">
    <property type="entry name" value="Fido-like domain"/>
    <property type="match status" value="1"/>
</dbReference>
<dbReference type="InterPro" id="IPR036388">
    <property type="entry name" value="WH-like_DNA-bd_sf"/>
</dbReference>
<feature type="active site" evidence="1">
    <location>
        <position position="207"/>
    </location>
</feature>
<accession>A0A0A6P473</accession>
<organism evidence="5 6">
    <name type="scientific">Candidatus Thiomargarita nelsonii</name>
    <dbReference type="NCBI Taxonomy" id="1003181"/>
    <lineage>
        <taxon>Bacteria</taxon>
        <taxon>Pseudomonadati</taxon>
        <taxon>Pseudomonadota</taxon>
        <taxon>Gammaproteobacteria</taxon>
        <taxon>Thiotrichales</taxon>
        <taxon>Thiotrichaceae</taxon>
        <taxon>Thiomargarita</taxon>
    </lineage>
</organism>
<evidence type="ECO:0000256" key="3">
    <source>
        <dbReference type="PIRSR" id="PIRSR640198-3"/>
    </source>
</evidence>
<dbReference type="PANTHER" id="PTHR13504">
    <property type="entry name" value="FIDO DOMAIN-CONTAINING PROTEIN DDB_G0283145"/>
    <property type="match status" value="1"/>
</dbReference>
<comment type="caution">
    <text evidence="5">The sequence shown here is derived from an EMBL/GenBank/DDBJ whole genome shotgun (WGS) entry which is preliminary data.</text>
</comment>
<name>A0A0A6P473_9GAMM</name>
<feature type="domain" description="Fido" evidence="4">
    <location>
        <begin position="115"/>
        <end position="276"/>
    </location>
</feature>
<feature type="binding site" evidence="2">
    <location>
        <begin position="249"/>
        <end position="250"/>
    </location>
    <ligand>
        <name>ATP</name>
        <dbReference type="ChEBI" id="CHEBI:30616"/>
    </ligand>
</feature>
<keyword evidence="2" id="KW-0547">Nucleotide-binding</keyword>
<dbReference type="PROSITE" id="PS51459">
    <property type="entry name" value="FIDO"/>
    <property type="match status" value="1"/>
</dbReference>
<dbReference type="PANTHER" id="PTHR13504:SF38">
    <property type="entry name" value="FIDO DOMAIN-CONTAINING PROTEIN"/>
    <property type="match status" value="1"/>
</dbReference>
<dbReference type="Gene3D" id="1.10.10.10">
    <property type="entry name" value="Winged helix-like DNA-binding domain superfamily/Winged helix DNA-binding domain"/>
    <property type="match status" value="1"/>
</dbReference>
<proteinExistence type="predicted"/>
<dbReference type="GO" id="GO:0005524">
    <property type="term" value="F:ATP binding"/>
    <property type="evidence" value="ECO:0007669"/>
    <property type="project" value="UniProtKB-KW"/>
</dbReference>
<dbReference type="InterPro" id="IPR040198">
    <property type="entry name" value="Fido_containing"/>
</dbReference>
<gene>
    <name evidence="5" type="ORF">PN36_05540</name>
</gene>
<sequence>MDWNNFRLTSRLNNFSSELIEEIYMILAEIDGVKNSWQLTGKLLPQTIERLTHAVIITSSGSSNRIEGNRLNDEQVNDLYRNMRIKKFRTRDEQEVVGYLETLTLVFANYASIPIKESSILYLHRNMLKYSDKDARHKGQYKFGSNRVEAKDQSGNIIGVIFDPTEPHLVPKEMQELLDWYAWAKLDSNKHPLILAANFIFEYLAIHPFQDGNGRTSRLLTNLILLQESYHFAAVVSHERLVELNKADYYLALNRTQASWKTDFEEIAPFLLFFLKIVRLQAQKAIKFLEEDNFEYLLSEKQLALWQWAYSLSPKLFSRADAIAALGFPARTVEACIKKLLDLNRLERLGQGRATRYRVCKPGRAMVF</sequence>
<dbReference type="Pfam" id="PF02661">
    <property type="entry name" value="Fic"/>
    <property type="match status" value="1"/>
</dbReference>
<keyword evidence="6" id="KW-1185">Reference proteome</keyword>
<dbReference type="SUPFAM" id="SSF140931">
    <property type="entry name" value="Fic-like"/>
    <property type="match status" value="1"/>
</dbReference>
<dbReference type="EMBL" id="JSZA02000015">
    <property type="protein sequence ID" value="KHD05149.1"/>
    <property type="molecule type" value="Genomic_DNA"/>
</dbReference>
<feature type="site" description="Important for autoinhibition of adenylyltransferase activity" evidence="3">
    <location>
        <position position="67"/>
    </location>
</feature>
<evidence type="ECO:0000256" key="2">
    <source>
        <dbReference type="PIRSR" id="PIRSR640198-2"/>
    </source>
</evidence>
<reference evidence="5 6" key="1">
    <citation type="journal article" date="2016" name="Front. Microbiol.">
        <title>Single-Cell (Meta-)Genomics of a Dimorphic Candidatus Thiomargarita nelsonii Reveals Genomic Plasticity.</title>
        <authorList>
            <person name="Flood B.E."/>
            <person name="Fliss P."/>
            <person name="Jones D.S."/>
            <person name="Dick G.J."/>
            <person name="Jain S."/>
            <person name="Kaster A.K."/>
            <person name="Winkel M."/>
            <person name="Mussmann M."/>
            <person name="Bailey J."/>
        </authorList>
    </citation>
    <scope>NUCLEOTIDE SEQUENCE [LARGE SCALE GENOMIC DNA]</scope>
    <source>
        <strain evidence="5">Hydrate Ridge</strain>
    </source>
</reference>
<evidence type="ECO:0000313" key="5">
    <source>
        <dbReference type="EMBL" id="KHD05149.1"/>
    </source>
</evidence>
<evidence type="ECO:0000256" key="1">
    <source>
        <dbReference type="PIRSR" id="PIRSR640198-1"/>
    </source>
</evidence>